<keyword evidence="9" id="KW-1185">Reference proteome</keyword>
<evidence type="ECO:0000256" key="4">
    <source>
        <dbReference type="ARBA" id="ARBA00022978"/>
    </source>
</evidence>
<dbReference type="GO" id="GO:0052040">
    <property type="term" value="P:symbiont-mediated perturbation of host programmed cell death"/>
    <property type="evidence" value="ECO:0007669"/>
    <property type="project" value="UniProtKB-KW"/>
</dbReference>
<dbReference type="GO" id="GO:0005576">
    <property type="term" value="C:extracellular region"/>
    <property type="evidence" value="ECO:0007669"/>
    <property type="project" value="UniProtKB-SubCell"/>
</dbReference>
<name>A0A8K1CC27_PYTOL</name>
<feature type="compositionally biased region" description="Pro residues" evidence="6">
    <location>
        <begin position="31"/>
        <end position="50"/>
    </location>
</feature>
<evidence type="ECO:0000256" key="7">
    <source>
        <dbReference type="SAM" id="SignalP"/>
    </source>
</evidence>
<feature type="signal peptide" evidence="7">
    <location>
        <begin position="1"/>
        <end position="26"/>
    </location>
</feature>
<dbReference type="SUPFAM" id="SSF48647">
    <property type="entry name" value="Fungal elicitin"/>
    <property type="match status" value="1"/>
</dbReference>
<keyword evidence="7" id="KW-0732">Signal</keyword>
<dbReference type="InterPro" id="IPR036470">
    <property type="entry name" value="Elicitin_sf"/>
</dbReference>
<feature type="compositionally biased region" description="Low complexity" evidence="6">
    <location>
        <begin position="71"/>
        <end position="98"/>
    </location>
</feature>
<proteinExistence type="inferred from homology"/>
<evidence type="ECO:0000256" key="2">
    <source>
        <dbReference type="ARBA" id="ARBA00009544"/>
    </source>
</evidence>
<keyword evidence="5" id="KW-1015">Disulfide bond</keyword>
<dbReference type="Gene3D" id="1.10.239.10">
    <property type="entry name" value="Elicitin domain"/>
    <property type="match status" value="1"/>
</dbReference>
<dbReference type="OrthoDB" id="116756at2759"/>
<dbReference type="AlphaFoldDB" id="A0A8K1CC27"/>
<dbReference type="InterPro" id="IPR002200">
    <property type="entry name" value="Elicitin"/>
</dbReference>
<organism evidence="8 9">
    <name type="scientific">Pythium oligandrum</name>
    <name type="common">Mycoparasitic fungus</name>
    <dbReference type="NCBI Taxonomy" id="41045"/>
    <lineage>
        <taxon>Eukaryota</taxon>
        <taxon>Sar</taxon>
        <taxon>Stramenopiles</taxon>
        <taxon>Oomycota</taxon>
        <taxon>Peronosporomycetes</taxon>
        <taxon>Pythiales</taxon>
        <taxon>Pythiaceae</taxon>
        <taxon>Pythium</taxon>
    </lineage>
</organism>
<dbReference type="EMBL" id="SPLM01000108">
    <property type="protein sequence ID" value="TMW60258.1"/>
    <property type="molecule type" value="Genomic_DNA"/>
</dbReference>
<protein>
    <submittedName>
        <fullName evidence="8">Uncharacterized protein</fullName>
    </submittedName>
</protein>
<keyword evidence="4" id="KW-0928">Hypersensitive response elicitation</keyword>
<sequence>MPRSLGLLRYLLLILVVWLYAGPVYGQDDTPAPPAPVDTPAPATTEPPAPAVSEIPAPVATPAATPPPPAASVTPAPSATTAQPASTSKTPTSTSPAAYVSTSEPYCSDSVTRSLIKLFGKNRNIFEQCTLDSQQYVFMPYNGTLPSTEQIRAMINSSACLEFWQGILSLPSFPECNLSGIDLKSAIETLVMTSQDVVNQIQPLSMTQYKDFIVWRHKRNVAKESGLKYDNTSTSALEFDTALAAAAARLEVTLTADLVIQVKGEAIGSSESILEGSLTGSAESASAPRLIGSSLLASAVVLLAIALW</sequence>
<comment type="caution">
    <text evidence="8">The sequence shown here is derived from an EMBL/GenBank/DDBJ whole genome shotgun (WGS) entry which is preliminary data.</text>
</comment>
<evidence type="ECO:0000256" key="3">
    <source>
        <dbReference type="ARBA" id="ARBA00022525"/>
    </source>
</evidence>
<feature type="chain" id="PRO_5035477306" evidence="7">
    <location>
        <begin position="27"/>
        <end position="308"/>
    </location>
</feature>
<comment type="subcellular location">
    <subcellularLocation>
        <location evidence="1">Secreted</location>
    </subcellularLocation>
</comment>
<dbReference type="Proteomes" id="UP000794436">
    <property type="component" value="Unassembled WGS sequence"/>
</dbReference>
<evidence type="ECO:0000313" key="8">
    <source>
        <dbReference type="EMBL" id="TMW60258.1"/>
    </source>
</evidence>
<dbReference type="SMART" id="SM01187">
    <property type="entry name" value="Elicitin"/>
    <property type="match status" value="1"/>
</dbReference>
<evidence type="ECO:0000313" key="9">
    <source>
        <dbReference type="Proteomes" id="UP000794436"/>
    </source>
</evidence>
<feature type="region of interest" description="Disordered" evidence="6">
    <location>
        <begin position="30"/>
        <end position="104"/>
    </location>
</feature>
<dbReference type="Pfam" id="PF00964">
    <property type="entry name" value="Elicitin"/>
    <property type="match status" value="1"/>
</dbReference>
<evidence type="ECO:0000256" key="1">
    <source>
        <dbReference type="ARBA" id="ARBA00004613"/>
    </source>
</evidence>
<evidence type="ECO:0000256" key="6">
    <source>
        <dbReference type="SAM" id="MobiDB-lite"/>
    </source>
</evidence>
<gene>
    <name evidence="8" type="ORF">Poli38472_000300</name>
</gene>
<keyword evidence="3" id="KW-0964">Secreted</keyword>
<reference evidence="8" key="1">
    <citation type="submission" date="2019-03" db="EMBL/GenBank/DDBJ databases">
        <title>Long read genome sequence of the mycoparasitic Pythium oligandrum ATCC 38472 isolated from sugarbeet rhizosphere.</title>
        <authorList>
            <person name="Gaulin E."/>
        </authorList>
    </citation>
    <scope>NUCLEOTIDE SEQUENCE</scope>
    <source>
        <strain evidence="8">ATCC 38472_TT</strain>
    </source>
</reference>
<comment type="similarity">
    <text evidence="2">Belongs to the elicitin family.</text>
</comment>
<evidence type="ECO:0000256" key="5">
    <source>
        <dbReference type="ARBA" id="ARBA00023157"/>
    </source>
</evidence>
<accession>A0A8K1CC27</accession>